<sequence length="453" mass="49235">MMPRRWWPLLCVVLAACGGARQVVRLDTGEGAPRVHVPRDADAEPLAVDEDEFEEAMTELGRGVRPSPRPQEAARRLFEVEAREGTYTYEPRSRRIIPAGPDEHLESELPAEEVALTRAYLAWCERTGRKGDCLRLLVEGPTVTGDARFTLAMALAKGVVREEMLEAFKDMADPEAMVSAVLWTMATYAILWTVPEPFSKGAAAVMTASLIVYVGVDTFRGLILGFKRLWEESERATSFDELRDAGERYGKVMGRNAARAFAMLAMAAISSTPEAFAAKLPKLPGVVQATVRAEAQAGIVYAAVGQVQTVAVTAEGVTLALAPGAVAMTARGSTGGGAAAAPQSPGIRSWRSFSGFKKALGKAGPGKQWHHIVEQTPGNVQRFGPEALHNTRNVVPLDEALHTRVSAFYSSISEGITRSSRLTVRQWLSTQSYEAQRDFGLLAIENVRKGLWR</sequence>
<evidence type="ECO:0000313" key="1">
    <source>
        <dbReference type="EMBL" id="QSQ22961.1"/>
    </source>
</evidence>
<dbReference type="PROSITE" id="PS51257">
    <property type="entry name" value="PROKAR_LIPOPROTEIN"/>
    <property type="match status" value="1"/>
</dbReference>
<accession>A0ABX7NVK7</accession>
<proteinExistence type="predicted"/>
<gene>
    <name evidence="1" type="ORF">JY651_49065</name>
</gene>
<evidence type="ECO:0000313" key="2">
    <source>
        <dbReference type="Proteomes" id="UP000662747"/>
    </source>
</evidence>
<organism evidence="1 2">
    <name type="scientific">Pyxidicoccus parkwayensis</name>
    <dbReference type="NCBI Taxonomy" id="2813578"/>
    <lineage>
        <taxon>Bacteria</taxon>
        <taxon>Pseudomonadati</taxon>
        <taxon>Myxococcota</taxon>
        <taxon>Myxococcia</taxon>
        <taxon>Myxococcales</taxon>
        <taxon>Cystobacterineae</taxon>
        <taxon>Myxococcaceae</taxon>
        <taxon>Pyxidicoccus</taxon>
    </lineage>
</organism>
<reference evidence="1 2" key="1">
    <citation type="submission" date="2021-02" db="EMBL/GenBank/DDBJ databases">
        <title>De Novo genome assembly of isolated myxobacteria.</title>
        <authorList>
            <person name="Stevens D.C."/>
        </authorList>
    </citation>
    <scope>NUCLEOTIDE SEQUENCE [LARGE SCALE GENOMIC DNA]</scope>
    <source>
        <strain evidence="2">SCPEA02</strain>
    </source>
</reference>
<keyword evidence="2" id="KW-1185">Reference proteome</keyword>
<name>A0ABX7NVK7_9BACT</name>
<evidence type="ECO:0008006" key="3">
    <source>
        <dbReference type="Google" id="ProtNLM"/>
    </source>
</evidence>
<dbReference type="RefSeq" id="WP_206724537.1">
    <property type="nucleotide sequence ID" value="NZ_CP071090.1"/>
</dbReference>
<dbReference type="Proteomes" id="UP000662747">
    <property type="component" value="Chromosome"/>
</dbReference>
<dbReference type="EMBL" id="CP071090">
    <property type="protein sequence ID" value="QSQ22961.1"/>
    <property type="molecule type" value="Genomic_DNA"/>
</dbReference>
<protein>
    <recommendedName>
        <fullName evidence="3">Lipoprotein</fullName>
    </recommendedName>
</protein>